<protein>
    <submittedName>
        <fullName evidence="6">Lysine-specific demethylase 3A</fullName>
    </submittedName>
</protein>
<gene>
    <name evidence="6" type="ORF">GBAR_LOCUS26402</name>
</gene>
<dbReference type="PANTHER" id="PTHR12549">
    <property type="entry name" value="JMJC DOMAIN-CONTAINING HISTONE DEMETHYLATION PROTEIN"/>
    <property type="match status" value="1"/>
</dbReference>
<evidence type="ECO:0000259" key="5">
    <source>
        <dbReference type="PROSITE" id="PS51184"/>
    </source>
</evidence>
<proteinExistence type="predicted"/>
<evidence type="ECO:0000313" key="7">
    <source>
        <dbReference type="Proteomes" id="UP001174909"/>
    </source>
</evidence>
<dbReference type="Proteomes" id="UP001174909">
    <property type="component" value="Unassembled WGS sequence"/>
</dbReference>
<evidence type="ECO:0000313" key="6">
    <source>
        <dbReference type="EMBL" id="CAI8047712.1"/>
    </source>
</evidence>
<dbReference type="InterPro" id="IPR045109">
    <property type="entry name" value="LSDs-like"/>
</dbReference>
<dbReference type="SUPFAM" id="SSF51197">
    <property type="entry name" value="Clavaminate synthase-like"/>
    <property type="match status" value="1"/>
</dbReference>
<keyword evidence="3" id="KW-0539">Nucleus</keyword>
<dbReference type="PANTHER" id="PTHR12549:SF38">
    <property type="entry name" value="JMJC DOMAIN-CONTAINING HISTONE DEMETHYLASE 2, ISOFORM A"/>
    <property type="match status" value="1"/>
</dbReference>
<feature type="compositionally biased region" description="Pro residues" evidence="4">
    <location>
        <begin position="189"/>
        <end position="199"/>
    </location>
</feature>
<dbReference type="EMBL" id="CASHTH010003675">
    <property type="protein sequence ID" value="CAI8047712.1"/>
    <property type="molecule type" value="Genomic_DNA"/>
</dbReference>
<dbReference type="GO" id="GO:0006357">
    <property type="term" value="P:regulation of transcription by RNA polymerase II"/>
    <property type="evidence" value="ECO:0007669"/>
    <property type="project" value="TreeGrafter"/>
</dbReference>
<keyword evidence="7" id="KW-1185">Reference proteome</keyword>
<dbReference type="Pfam" id="PF02373">
    <property type="entry name" value="JmjC"/>
    <property type="match status" value="1"/>
</dbReference>
<dbReference type="PROSITE" id="PS51184">
    <property type="entry name" value="JMJC"/>
    <property type="match status" value="1"/>
</dbReference>
<dbReference type="Gene3D" id="2.60.120.650">
    <property type="entry name" value="Cupin"/>
    <property type="match status" value="1"/>
</dbReference>
<keyword evidence="2" id="KW-0479">Metal-binding</keyword>
<sequence>MYGDGDVMYGDVGHTHYYAGSPAHPSCGTTNLHLDISDATNVMVYCSVAVGAEEDEEMIRETVKNECCEQTYWRCTSSTPLTVGAMWHIYAAGDTDKIRSFLSKVLEERGVQQILGTDPIHDQLIYLDSDLRRRLHQEHGVQGWAIAQAVGDAIFIPAGAPHQVRNLCSCIKVAEDFVSPEVSPLRPHPLPVSLAPPPTARSGMCQADRRVSTSLRQTC</sequence>
<reference evidence="6" key="1">
    <citation type="submission" date="2023-03" db="EMBL/GenBank/DDBJ databases">
        <authorList>
            <person name="Steffen K."/>
            <person name="Cardenas P."/>
        </authorList>
    </citation>
    <scope>NUCLEOTIDE SEQUENCE</scope>
</reference>
<comment type="subcellular location">
    <subcellularLocation>
        <location evidence="1">Nucleus</location>
    </subcellularLocation>
</comment>
<feature type="region of interest" description="Disordered" evidence="4">
    <location>
        <begin position="189"/>
        <end position="219"/>
    </location>
</feature>
<accession>A0AA35XEB4</accession>
<dbReference type="GO" id="GO:0003712">
    <property type="term" value="F:transcription coregulator activity"/>
    <property type="evidence" value="ECO:0007669"/>
    <property type="project" value="TreeGrafter"/>
</dbReference>
<evidence type="ECO:0000256" key="1">
    <source>
        <dbReference type="ARBA" id="ARBA00004123"/>
    </source>
</evidence>
<dbReference type="InterPro" id="IPR003347">
    <property type="entry name" value="JmjC_dom"/>
</dbReference>
<dbReference type="GO" id="GO:0000118">
    <property type="term" value="C:histone deacetylase complex"/>
    <property type="evidence" value="ECO:0007669"/>
    <property type="project" value="TreeGrafter"/>
</dbReference>
<organism evidence="6 7">
    <name type="scientific">Geodia barretti</name>
    <name type="common">Barrett's horny sponge</name>
    <dbReference type="NCBI Taxonomy" id="519541"/>
    <lineage>
        <taxon>Eukaryota</taxon>
        <taxon>Metazoa</taxon>
        <taxon>Porifera</taxon>
        <taxon>Demospongiae</taxon>
        <taxon>Heteroscleromorpha</taxon>
        <taxon>Tetractinellida</taxon>
        <taxon>Astrophorina</taxon>
        <taxon>Geodiidae</taxon>
        <taxon>Geodia</taxon>
    </lineage>
</organism>
<name>A0AA35XEB4_GEOBA</name>
<comment type="caution">
    <text evidence="6">The sequence shown here is derived from an EMBL/GenBank/DDBJ whole genome shotgun (WGS) entry which is preliminary data.</text>
</comment>
<evidence type="ECO:0000256" key="3">
    <source>
        <dbReference type="ARBA" id="ARBA00023242"/>
    </source>
</evidence>
<dbReference type="GO" id="GO:0000785">
    <property type="term" value="C:chromatin"/>
    <property type="evidence" value="ECO:0007669"/>
    <property type="project" value="TreeGrafter"/>
</dbReference>
<dbReference type="GO" id="GO:0046872">
    <property type="term" value="F:metal ion binding"/>
    <property type="evidence" value="ECO:0007669"/>
    <property type="project" value="UniProtKB-KW"/>
</dbReference>
<evidence type="ECO:0000256" key="2">
    <source>
        <dbReference type="ARBA" id="ARBA00022723"/>
    </source>
</evidence>
<evidence type="ECO:0000256" key="4">
    <source>
        <dbReference type="SAM" id="MobiDB-lite"/>
    </source>
</evidence>
<dbReference type="GO" id="GO:0031490">
    <property type="term" value="F:chromatin DNA binding"/>
    <property type="evidence" value="ECO:0007669"/>
    <property type="project" value="TreeGrafter"/>
</dbReference>
<dbReference type="GO" id="GO:0032454">
    <property type="term" value="F:histone H3K9 demethylase activity"/>
    <property type="evidence" value="ECO:0007669"/>
    <property type="project" value="InterPro"/>
</dbReference>
<dbReference type="AlphaFoldDB" id="A0AA35XEB4"/>
<dbReference type="SMART" id="SM00558">
    <property type="entry name" value="JmjC"/>
    <property type="match status" value="1"/>
</dbReference>
<feature type="domain" description="JmjC" evidence="5">
    <location>
        <begin position="1"/>
        <end position="194"/>
    </location>
</feature>